<dbReference type="GO" id="GO:0003924">
    <property type="term" value="F:GTPase activity"/>
    <property type="evidence" value="ECO:0007669"/>
    <property type="project" value="InterPro"/>
</dbReference>
<name>A0AB34JPZ3_PRYPA</name>
<evidence type="ECO:0000313" key="5">
    <source>
        <dbReference type="EMBL" id="KAL1523505.1"/>
    </source>
</evidence>
<protein>
    <recommendedName>
        <fullName evidence="7">G domain-containing protein</fullName>
    </recommendedName>
</protein>
<dbReference type="Pfam" id="PF01926">
    <property type="entry name" value="MMR_HSR1"/>
    <property type="match status" value="1"/>
</dbReference>
<dbReference type="InterPro" id="IPR006073">
    <property type="entry name" value="GTP-bd"/>
</dbReference>
<feature type="signal peptide" evidence="2">
    <location>
        <begin position="1"/>
        <end position="16"/>
    </location>
</feature>
<evidence type="ECO:0000256" key="2">
    <source>
        <dbReference type="SAM" id="SignalP"/>
    </source>
</evidence>
<feature type="chain" id="PRO_5044329092" description="G domain-containing protein" evidence="2">
    <location>
        <begin position="17"/>
        <end position="474"/>
    </location>
</feature>
<organism evidence="5 6">
    <name type="scientific">Prymnesium parvum</name>
    <name type="common">Toxic golden alga</name>
    <dbReference type="NCBI Taxonomy" id="97485"/>
    <lineage>
        <taxon>Eukaryota</taxon>
        <taxon>Haptista</taxon>
        <taxon>Haptophyta</taxon>
        <taxon>Prymnesiophyceae</taxon>
        <taxon>Prymnesiales</taxon>
        <taxon>Prymnesiaceae</taxon>
        <taxon>Prymnesium</taxon>
    </lineage>
</organism>
<keyword evidence="2" id="KW-0732">Signal</keyword>
<keyword evidence="6" id="KW-1185">Reference proteome</keyword>
<comment type="caution">
    <text evidence="5">The sequence shown here is derived from an EMBL/GenBank/DDBJ whole genome shotgun (WGS) entry which is preliminary data.</text>
</comment>
<dbReference type="InterPro" id="IPR027417">
    <property type="entry name" value="P-loop_NTPase"/>
</dbReference>
<dbReference type="EMBL" id="JBGBPQ010000006">
    <property type="protein sequence ID" value="KAL1523505.1"/>
    <property type="molecule type" value="Genomic_DNA"/>
</dbReference>
<feature type="domain" description="G" evidence="3">
    <location>
        <begin position="241"/>
        <end position="302"/>
    </location>
</feature>
<dbReference type="GO" id="GO:0005525">
    <property type="term" value="F:GTP binding"/>
    <property type="evidence" value="ECO:0007669"/>
    <property type="project" value="InterPro"/>
</dbReference>
<accession>A0AB34JPZ3</accession>
<dbReference type="InterPro" id="IPR048422">
    <property type="entry name" value="NOA1/YqeH-like_C"/>
</dbReference>
<dbReference type="PANTHER" id="PTHR47569:SF2">
    <property type="entry name" value="NO-ASSOCIATED PROTEIN 1, CHLOROPLASTIC_MITOCHONDRIAL"/>
    <property type="match status" value="1"/>
</dbReference>
<dbReference type="CDD" id="cd01855">
    <property type="entry name" value="YqeH"/>
    <property type="match status" value="1"/>
</dbReference>
<evidence type="ECO:0000259" key="4">
    <source>
        <dbReference type="Pfam" id="PF21516"/>
    </source>
</evidence>
<evidence type="ECO:0000256" key="1">
    <source>
        <dbReference type="SAM" id="MobiDB-lite"/>
    </source>
</evidence>
<evidence type="ECO:0000259" key="3">
    <source>
        <dbReference type="Pfam" id="PF01926"/>
    </source>
</evidence>
<feature type="domain" description="NOA1/YqeH-like C-terminal" evidence="4">
    <location>
        <begin position="372"/>
        <end position="465"/>
    </location>
</feature>
<dbReference type="Pfam" id="PF21516">
    <property type="entry name" value="YqeH-like_C"/>
    <property type="match status" value="1"/>
</dbReference>
<sequence>MARLLPLLGLAAFSLASPAMRVPAVTHHARPTHLRSASPSMQERPPRRREGRRSASPAKANKFKQLCYGCGAPLQMDAASLAGFIEPERYVLKARHRQLHTALCCRCRSLSQGEMLPAVVEGRLSGAGAAGIATPEELRDELLHIRERKVLAVVLVDIMDITGSFLPRVRDLIAGNPVLLVGTKADLLPAGTDVEAVRAWMAEVLTSQVNVLGVHLISARTGDGMGLVCKEIMSSRSGRDVYVLGAANVGKSMFIASLVEKLLGGRPRRLPISSSTPGTTLRTIAVEAFEGGSDLYDTPGVHLAHRVGTLLLPEELKAMVPRSRVKPFTPQPRGKGFAGSSFFWGGLARFDVVAAPLALRLTFNAFGLRVAHCEHTADAERFYSAEAGVSLTPPLSRDSAAELGGLQLARAVELQLVANQHVADISISGLGWVGVSSLATLAQPSSMATTINVWVPRGVKVSIRPPMPTGGLPC</sequence>
<dbReference type="InterPro" id="IPR044229">
    <property type="entry name" value="NOA1"/>
</dbReference>
<reference evidence="5 6" key="1">
    <citation type="journal article" date="2024" name="Science">
        <title>Giant polyketide synthase enzymes in the biosynthesis of giant marine polyether toxins.</title>
        <authorList>
            <person name="Fallon T.R."/>
            <person name="Shende V.V."/>
            <person name="Wierzbicki I.H."/>
            <person name="Pendleton A.L."/>
            <person name="Watervoot N.F."/>
            <person name="Auber R.P."/>
            <person name="Gonzalez D.J."/>
            <person name="Wisecaver J.H."/>
            <person name="Moore B.S."/>
        </authorList>
    </citation>
    <scope>NUCLEOTIDE SEQUENCE [LARGE SCALE GENOMIC DNA]</scope>
    <source>
        <strain evidence="5 6">12B1</strain>
    </source>
</reference>
<proteinExistence type="predicted"/>
<dbReference type="PANTHER" id="PTHR47569">
    <property type="entry name" value="NO-ASSOCIATED PROTEIN 1, CHLOROPLASTIC/MITOCHONDRIAL"/>
    <property type="match status" value="1"/>
</dbReference>
<evidence type="ECO:0000313" key="6">
    <source>
        <dbReference type="Proteomes" id="UP001515480"/>
    </source>
</evidence>
<evidence type="ECO:0008006" key="7">
    <source>
        <dbReference type="Google" id="ProtNLM"/>
    </source>
</evidence>
<dbReference type="AlphaFoldDB" id="A0AB34JPZ3"/>
<feature type="region of interest" description="Disordered" evidence="1">
    <location>
        <begin position="26"/>
        <end position="58"/>
    </location>
</feature>
<dbReference type="Proteomes" id="UP001515480">
    <property type="component" value="Unassembled WGS sequence"/>
</dbReference>
<gene>
    <name evidence="5" type="ORF">AB1Y20_018443</name>
</gene>
<dbReference type="Gene3D" id="3.40.50.300">
    <property type="entry name" value="P-loop containing nucleotide triphosphate hydrolases"/>
    <property type="match status" value="1"/>
</dbReference>
<dbReference type="SUPFAM" id="SSF52540">
    <property type="entry name" value="P-loop containing nucleoside triphosphate hydrolases"/>
    <property type="match status" value="1"/>
</dbReference>